<dbReference type="GO" id="GO:0000724">
    <property type="term" value="P:double-strand break repair via homologous recombination"/>
    <property type="evidence" value="ECO:0007669"/>
    <property type="project" value="TreeGrafter"/>
</dbReference>
<protein>
    <submittedName>
        <fullName evidence="4">RPA3</fullName>
    </submittedName>
</protein>
<evidence type="ECO:0000256" key="1">
    <source>
        <dbReference type="ARBA" id="ARBA00004123"/>
    </source>
</evidence>
<dbReference type="Pfam" id="PF08661">
    <property type="entry name" value="Rep_fac-A_3"/>
    <property type="match status" value="1"/>
</dbReference>
<dbReference type="GO" id="GO:0035861">
    <property type="term" value="C:site of double-strand break"/>
    <property type="evidence" value="ECO:0007669"/>
    <property type="project" value="TreeGrafter"/>
</dbReference>
<comment type="subcellular location">
    <subcellularLocation>
        <location evidence="1">Nucleus</location>
    </subcellularLocation>
</comment>
<dbReference type="GO" id="GO:0003684">
    <property type="term" value="F:damaged DNA binding"/>
    <property type="evidence" value="ECO:0007669"/>
    <property type="project" value="TreeGrafter"/>
</dbReference>
<sequence length="115" mass="12502">MSQLPTTPLISSSGMPSHAGQTVRVIGKITSIAGSQVHIQTSDQGLVEVVLNRETELHPEGYVEVVGKVSEDGSTLREFSCVHFGHDIDMKLVDEVVSLSPNFPRLFTDESAMQH</sequence>
<dbReference type="GO" id="GO:0006289">
    <property type="term" value="P:nucleotide-excision repair"/>
    <property type="evidence" value="ECO:0007669"/>
    <property type="project" value="TreeGrafter"/>
</dbReference>
<dbReference type="InterPro" id="IPR012340">
    <property type="entry name" value="NA-bd_OB-fold"/>
</dbReference>
<proteinExistence type="inferred from homology"/>
<dbReference type="GO" id="GO:0003697">
    <property type="term" value="F:single-stranded DNA binding"/>
    <property type="evidence" value="ECO:0007669"/>
    <property type="project" value="TreeGrafter"/>
</dbReference>
<dbReference type="GO" id="GO:0006298">
    <property type="term" value="P:mismatch repair"/>
    <property type="evidence" value="ECO:0007669"/>
    <property type="project" value="TreeGrafter"/>
</dbReference>
<accession>A0A0P1BC19</accession>
<dbReference type="AlphaFoldDB" id="A0A0P1BC19"/>
<dbReference type="SUPFAM" id="SSF50249">
    <property type="entry name" value="Nucleic acid-binding proteins"/>
    <property type="match status" value="1"/>
</dbReference>
<evidence type="ECO:0000313" key="5">
    <source>
        <dbReference type="Proteomes" id="UP000054845"/>
    </source>
</evidence>
<evidence type="ECO:0000256" key="3">
    <source>
        <dbReference type="ARBA" id="ARBA00023242"/>
    </source>
</evidence>
<dbReference type="PANTHER" id="PTHR15114:SF1">
    <property type="entry name" value="REPLICATION PROTEIN A 14 KDA SUBUNIT"/>
    <property type="match status" value="1"/>
</dbReference>
<dbReference type="STRING" id="401625.A0A0P1BC19"/>
<dbReference type="InterPro" id="IPR013970">
    <property type="entry name" value="Rfa2"/>
</dbReference>
<dbReference type="Proteomes" id="UP000054845">
    <property type="component" value="Unassembled WGS sequence"/>
</dbReference>
<name>A0A0P1BC19_9BASI</name>
<dbReference type="GO" id="GO:0006260">
    <property type="term" value="P:DNA replication"/>
    <property type="evidence" value="ECO:0007669"/>
    <property type="project" value="InterPro"/>
</dbReference>
<organism evidence="4 5">
    <name type="scientific">Ceraceosorus bombacis</name>
    <dbReference type="NCBI Taxonomy" id="401625"/>
    <lineage>
        <taxon>Eukaryota</taxon>
        <taxon>Fungi</taxon>
        <taxon>Dikarya</taxon>
        <taxon>Basidiomycota</taxon>
        <taxon>Ustilaginomycotina</taxon>
        <taxon>Exobasidiomycetes</taxon>
        <taxon>Ceraceosorales</taxon>
        <taxon>Ceraceosoraceae</taxon>
        <taxon>Ceraceosorus</taxon>
    </lineage>
</organism>
<dbReference type="EMBL" id="CCYA01000192">
    <property type="protein sequence ID" value="CEH12831.1"/>
    <property type="molecule type" value="Genomic_DNA"/>
</dbReference>
<dbReference type="GO" id="GO:0006284">
    <property type="term" value="P:base-excision repair"/>
    <property type="evidence" value="ECO:0007669"/>
    <property type="project" value="TreeGrafter"/>
</dbReference>
<dbReference type="OrthoDB" id="188186at2759"/>
<dbReference type="Gene3D" id="2.40.50.140">
    <property type="entry name" value="Nucleic acid-binding proteins"/>
    <property type="match status" value="1"/>
</dbReference>
<evidence type="ECO:0000256" key="2">
    <source>
        <dbReference type="ARBA" id="ARBA00009761"/>
    </source>
</evidence>
<keyword evidence="5" id="KW-1185">Reference proteome</keyword>
<reference evidence="4 5" key="1">
    <citation type="submission" date="2014-09" db="EMBL/GenBank/DDBJ databases">
        <authorList>
            <person name="Magalhaes I.L.F."/>
            <person name="Oliveira U."/>
            <person name="Santos F.R."/>
            <person name="Vidigal T.H.D.A."/>
            <person name="Brescovit A.D."/>
            <person name="Santos A.J."/>
        </authorList>
    </citation>
    <scope>NUCLEOTIDE SEQUENCE [LARGE SCALE GENOMIC DNA]</scope>
</reference>
<evidence type="ECO:0000313" key="4">
    <source>
        <dbReference type="EMBL" id="CEH12831.1"/>
    </source>
</evidence>
<dbReference type="CDD" id="cd04479">
    <property type="entry name" value="RPA3"/>
    <property type="match status" value="1"/>
</dbReference>
<dbReference type="GO" id="GO:0005662">
    <property type="term" value="C:DNA replication factor A complex"/>
    <property type="evidence" value="ECO:0007669"/>
    <property type="project" value="TreeGrafter"/>
</dbReference>
<comment type="similarity">
    <text evidence="2">Belongs to the replication factor A protein 3 family.</text>
</comment>
<keyword evidence="3" id="KW-0539">Nucleus</keyword>
<dbReference type="PANTHER" id="PTHR15114">
    <property type="entry name" value="REPLICATION PROTEIN A3"/>
    <property type="match status" value="1"/>
</dbReference>